<dbReference type="PANTHER" id="PTHR31500">
    <property type="entry name" value="AT-HOOK MOTIF NUCLEAR-LOCALIZED PROTEIN 9"/>
    <property type="match status" value="1"/>
</dbReference>
<feature type="domain" description="PPC" evidence="6">
    <location>
        <begin position="177"/>
        <end position="322"/>
    </location>
</feature>
<feature type="region of interest" description="Disordered" evidence="5">
    <location>
        <begin position="26"/>
        <end position="163"/>
    </location>
</feature>
<evidence type="ECO:0000256" key="2">
    <source>
        <dbReference type="ARBA" id="ARBA00023125"/>
    </source>
</evidence>
<proteinExistence type="predicted"/>
<dbReference type="Pfam" id="PF03479">
    <property type="entry name" value="PCC"/>
    <property type="match status" value="1"/>
</dbReference>
<dbReference type="CDD" id="cd11378">
    <property type="entry name" value="DUF296"/>
    <property type="match status" value="1"/>
</dbReference>
<accession>A0AAV6XGX7</accession>
<keyword evidence="2 4" id="KW-0238">DNA-binding</keyword>
<dbReference type="EMBL" id="WHWC01000005">
    <property type="protein sequence ID" value="KAG8382236.1"/>
    <property type="molecule type" value="Genomic_DNA"/>
</dbReference>
<feature type="compositionally biased region" description="Gly residues" evidence="5">
    <location>
        <begin position="26"/>
        <end position="50"/>
    </location>
</feature>
<keyword evidence="4" id="KW-0539">Nucleus</keyword>
<feature type="region of interest" description="Disordered" evidence="5">
    <location>
        <begin position="323"/>
        <end position="369"/>
    </location>
</feature>
<organism evidence="7 8">
    <name type="scientific">Buddleja alternifolia</name>
    <dbReference type="NCBI Taxonomy" id="168488"/>
    <lineage>
        <taxon>Eukaryota</taxon>
        <taxon>Viridiplantae</taxon>
        <taxon>Streptophyta</taxon>
        <taxon>Embryophyta</taxon>
        <taxon>Tracheophyta</taxon>
        <taxon>Spermatophyta</taxon>
        <taxon>Magnoliopsida</taxon>
        <taxon>eudicotyledons</taxon>
        <taxon>Gunneridae</taxon>
        <taxon>Pentapetalae</taxon>
        <taxon>asterids</taxon>
        <taxon>lamiids</taxon>
        <taxon>Lamiales</taxon>
        <taxon>Scrophulariaceae</taxon>
        <taxon>Buddlejeae</taxon>
        <taxon>Buddleja</taxon>
    </lineage>
</organism>
<sequence>MDGREGMTLQGSASYYLNRGGFGGPGPSLNVHGGGGGGGGSSTPQPGGGLHTPPSFKTLSNSNQNISVHPNVGMSGNSMSGSNFHVENPSPNYPHGMSMAMVSSSVSPGGSETVKKKRGRPRKYGPDGANMSLGLSPMSGSKPNSGAISSGERARRGRPPGSGWKQKLAPLGDWMNSSAGLAFTPHVLHVGIGEDVAAKILAFAQQRPRALCILSATGSVSVVTLRQPTTSGGTVTYEGRFEILCLSGSYLVSESGGPRNRTGGISISVCSPDGHMIGGAIGGKLIAANPVQVVACSFVYGGTTKAKSKPESETIDGKYLLEHSAEKSSTPVNTGPSQNLTPNSGASAWPPSSRQDIKISQADIDLTRG</sequence>
<feature type="compositionally biased region" description="Polar residues" evidence="5">
    <location>
        <begin position="138"/>
        <end position="148"/>
    </location>
</feature>
<dbReference type="Proteomes" id="UP000826271">
    <property type="component" value="Unassembled WGS sequence"/>
</dbReference>
<keyword evidence="8" id="KW-1185">Reference proteome</keyword>
<dbReference type="PANTHER" id="PTHR31500:SF64">
    <property type="entry name" value="AT-HOOK MOTIF NUCLEAR-LOCALIZED PROTEIN 12-RELATED"/>
    <property type="match status" value="1"/>
</dbReference>
<dbReference type="GO" id="GO:0005634">
    <property type="term" value="C:nucleus"/>
    <property type="evidence" value="ECO:0007669"/>
    <property type="project" value="UniProtKB-SubCell"/>
</dbReference>
<gene>
    <name evidence="7" type="ORF">BUALT_Bualt05G0055900</name>
</gene>
<feature type="compositionally biased region" description="Low complexity" evidence="5">
    <location>
        <begin position="73"/>
        <end position="83"/>
    </location>
</feature>
<evidence type="ECO:0000313" key="8">
    <source>
        <dbReference type="Proteomes" id="UP000826271"/>
    </source>
</evidence>
<evidence type="ECO:0000256" key="4">
    <source>
        <dbReference type="RuleBase" id="RU367031"/>
    </source>
</evidence>
<dbReference type="PROSITE" id="PS51742">
    <property type="entry name" value="PPC"/>
    <property type="match status" value="1"/>
</dbReference>
<keyword evidence="3 4" id="KW-0804">Transcription</keyword>
<dbReference type="SUPFAM" id="SSF117856">
    <property type="entry name" value="AF0104/ALDC/Ptd012-like"/>
    <property type="match status" value="1"/>
</dbReference>
<dbReference type="Gene3D" id="3.30.1330.80">
    <property type="entry name" value="Hypothetical protein, similar to alpha- acetolactate decarboxylase, domain 2"/>
    <property type="match status" value="1"/>
</dbReference>
<evidence type="ECO:0000313" key="7">
    <source>
        <dbReference type="EMBL" id="KAG8382236.1"/>
    </source>
</evidence>
<dbReference type="GO" id="GO:0003680">
    <property type="term" value="F:minor groove of adenine-thymine-rich DNA binding"/>
    <property type="evidence" value="ECO:0007669"/>
    <property type="project" value="UniProtKB-UniRule"/>
</dbReference>
<name>A0AAV6XGX7_9LAMI</name>
<evidence type="ECO:0000256" key="3">
    <source>
        <dbReference type="ARBA" id="ARBA00023163"/>
    </source>
</evidence>
<dbReference type="InterPro" id="IPR039605">
    <property type="entry name" value="AHL"/>
</dbReference>
<comment type="function">
    <text evidence="4">Transcription factor that specifically binds AT-rich DNA sequences related to the nuclear matrix attachment regions (MARs).</text>
</comment>
<comment type="caution">
    <text evidence="7">The sequence shown here is derived from an EMBL/GenBank/DDBJ whole genome shotgun (WGS) entry which is preliminary data.</text>
</comment>
<dbReference type="InterPro" id="IPR005175">
    <property type="entry name" value="PPC_dom"/>
</dbReference>
<comment type="domain">
    <text evidence="4">The PPC domain mediates interactions between AHL proteins.</text>
</comment>
<evidence type="ECO:0000256" key="5">
    <source>
        <dbReference type="SAM" id="MobiDB-lite"/>
    </source>
</evidence>
<comment type="subcellular location">
    <subcellularLocation>
        <location evidence="4">Nucleus</location>
    </subcellularLocation>
</comment>
<reference evidence="7" key="1">
    <citation type="submission" date="2019-10" db="EMBL/GenBank/DDBJ databases">
        <authorList>
            <person name="Zhang R."/>
            <person name="Pan Y."/>
            <person name="Wang J."/>
            <person name="Ma R."/>
            <person name="Yu S."/>
        </authorList>
    </citation>
    <scope>NUCLEOTIDE SEQUENCE</scope>
    <source>
        <strain evidence="7">LA-IB0</strain>
        <tissue evidence="7">Leaf</tissue>
    </source>
</reference>
<dbReference type="AlphaFoldDB" id="A0AAV6XGX7"/>
<evidence type="ECO:0000259" key="6">
    <source>
        <dbReference type="PROSITE" id="PS51742"/>
    </source>
</evidence>
<feature type="compositionally biased region" description="Polar residues" evidence="5">
    <location>
        <begin position="55"/>
        <end position="68"/>
    </location>
</feature>
<keyword evidence="1 4" id="KW-0805">Transcription regulation</keyword>
<feature type="compositionally biased region" description="Low complexity" evidence="5">
    <location>
        <begin position="96"/>
        <end position="111"/>
    </location>
</feature>
<feature type="compositionally biased region" description="Polar residues" evidence="5">
    <location>
        <begin position="327"/>
        <end position="354"/>
    </location>
</feature>
<evidence type="ECO:0000256" key="1">
    <source>
        <dbReference type="ARBA" id="ARBA00023015"/>
    </source>
</evidence>
<protein>
    <recommendedName>
        <fullName evidence="4">AT-hook motif nuclear-localized protein</fullName>
    </recommendedName>
</protein>